<dbReference type="AlphaFoldDB" id="A0A1E8F1W3"/>
<dbReference type="EMBL" id="LZFO01000004">
    <property type="protein sequence ID" value="OFI07159.1"/>
    <property type="molecule type" value="Genomic_DNA"/>
</dbReference>
<dbReference type="Pfam" id="PF00037">
    <property type="entry name" value="Fer4"/>
    <property type="match status" value="2"/>
</dbReference>
<keyword evidence="3" id="KW-1185">Reference proteome</keyword>
<dbReference type="SUPFAM" id="SSF52540">
    <property type="entry name" value="P-loop containing nucleoside triphosphate hydrolases"/>
    <property type="match status" value="1"/>
</dbReference>
<evidence type="ECO:0000313" key="3">
    <source>
        <dbReference type="Proteomes" id="UP000175744"/>
    </source>
</evidence>
<name>A0A1E8F1W3_9CLOT</name>
<organism evidence="2 3">
    <name type="scientific">Clostridium acetireducens DSM 10703</name>
    <dbReference type="NCBI Taxonomy" id="1121290"/>
    <lineage>
        <taxon>Bacteria</taxon>
        <taxon>Bacillati</taxon>
        <taxon>Bacillota</taxon>
        <taxon>Clostridia</taxon>
        <taxon>Eubacteriales</taxon>
        <taxon>Clostridiaceae</taxon>
        <taxon>Clostridium</taxon>
    </lineage>
</organism>
<dbReference type="PROSITE" id="PS51379">
    <property type="entry name" value="4FE4S_FER_2"/>
    <property type="match status" value="2"/>
</dbReference>
<reference evidence="2 3" key="1">
    <citation type="submission" date="2016-06" db="EMBL/GenBank/DDBJ databases">
        <title>Genome sequence of Clostridium acetireducens DSM 10703.</title>
        <authorList>
            <person name="Poehlein A."/>
            <person name="Fluechter S."/>
            <person name="Duerre P."/>
            <person name="Daniel R."/>
        </authorList>
    </citation>
    <scope>NUCLEOTIDE SEQUENCE [LARGE SCALE GENOMIC DNA]</scope>
    <source>
        <strain evidence="2 3">DSM 10703</strain>
    </source>
</reference>
<feature type="domain" description="4Fe-4S ferredoxin-type" evidence="1">
    <location>
        <begin position="99"/>
        <end position="127"/>
    </location>
</feature>
<dbReference type="InterPro" id="IPR002586">
    <property type="entry name" value="CobQ/CobB/MinD/ParA_Nub-bd_dom"/>
</dbReference>
<sequence length="289" mass="32054">MVALENDLREEFKLNIAVLSGKGGTGKTTISTNLALVMSANYIDCDVEEPNGFIFLKPEIVNSKKVNVDYPCINDEKCNNCGDCASVCQFNALAKTKKNVLLFEKLCHSCGACEIVCKTDALHYKKRPIGVIEEGILNNINCKRGILNIGEPMAVPIIRELLKNIKEGINIIDCSPGTSCNVVSSLQYVDLALLVTEPTEFGLHDLKMAVELVKKFNIPMAIIINKEVSQDSIVHNYCIQEKIPIVGSLPYSRDIAKEYSSGNMLVNNKKYKKIFDNIATKVKEGYLWN</sequence>
<dbReference type="InterPro" id="IPR017896">
    <property type="entry name" value="4Fe4S_Fe-S-bd"/>
</dbReference>
<proteinExistence type="predicted"/>
<dbReference type="Gene3D" id="3.30.70.20">
    <property type="match status" value="1"/>
</dbReference>
<gene>
    <name evidence="2" type="ORF">CLOACE_03500</name>
</gene>
<dbReference type="PANTHER" id="PTHR43063">
    <property type="entry name" value="4FE-4S CLUSTER CONTAINING PARA FAMILY ATPASE PROTEIN"/>
    <property type="match status" value="1"/>
</dbReference>
<dbReference type="Gene3D" id="3.40.50.300">
    <property type="entry name" value="P-loop containing nucleotide triphosphate hydrolases"/>
    <property type="match status" value="1"/>
</dbReference>
<evidence type="ECO:0000259" key="1">
    <source>
        <dbReference type="PROSITE" id="PS51379"/>
    </source>
</evidence>
<dbReference type="SUPFAM" id="SSF54862">
    <property type="entry name" value="4Fe-4S ferredoxins"/>
    <property type="match status" value="1"/>
</dbReference>
<accession>A0A1E8F1W3</accession>
<dbReference type="PATRIC" id="fig|1121290.3.peg.356"/>
<evidence type="ECO:0000313" key="2">
    <source>
        <dbReference type="EMBL" id="OFI07159.1"/>
    </source>
</evidence>
<dbReference type="Proteomes" id="UP000175744">
    <property type="component" value="Unassembled WGS sequence"/>
</dbReference>
<protein>
    <submittedName>
        <fullName evidence="2">Antiporter inner membrane protein</fullName>
    </submittedName>
</protein>
<comment type="caution">
    <text evidence="2">The sequence shown here is derived from an EMBL/GenBank/DDBJ whole genome shotgun (WGS) entry which is preliminary data.</text>
</comment>
<dbReference type="PANTHER" id="PTHR43063:SF1">
    <property type="entry name" value="4FE-4S CLUSTER CONTAINING PARA FAMILY ATPASE PROTEIN"/>
    <property type="match status" value="1"/>
</dbReference>
<dbReference type="Pfam" id="PF01656">
    <property type="entry name" value="CbiA"/>
    <property type="match status" value="1"/>
</dbReference>
<dbReference type="InterPro" id="IPR027417">
    <property type="entry name" value="P-loop_NTPase"/>
</dbReference>
<dbReference type="STRING" id="1121290.CLAOCE_03500"/>
<feature type="domain" description="4Fe-4S ferredoxin-type" evidence="1">
    <location>
        <begin position="69"/>
        <end position="98"/>
    </location>
</feature>